<comment type="caution">
    <text evidence="3">The sequence shown here is derived from an EMBL/GenBank/DDBJ whole genome shotgun (WGS) entry which is preliminary data.</text>
</comment>
<gene>
    <name evidence="3" type="ORF">B0H64DRAFT_331111</name>
</gene>
<feature type="region of interest" description="Disordered" evidence="1">
    <location>
        <begin position="431"/>
        <end position="469"/>
    </location>
</feature>
<dbReference type="GO" id="GO:0005524">
    <property type="term" value="F:ATP binding"/>
    <property type="evidence" value="ECO:0007669"/>
    <property type="project" value="InterPro"/>
</dbReference>
<evidence type="ECO:0000256" key="1">
    <source>
        <dbReference type="SAM" id="MobiDB-lite"/>
    </source>
</evidence>
<dbReference type="Gene3D" id="1.10.510.10">
    <property type="entry name" value="Transferase(Phosphotransferase) domain 1"/>
    <property type="match status" value="1"/>
</dbReference>
<dbReference type="GO" id="GO:0004672">
    <property type="term" value="F:protein kinase activity"/>
    <property type="evidence" value="ECO:0007669"/>
    <property type="project" value="InterPro"/>
</dbReference>
<dbReference type="AlphaFoldDB" id="A0AAE0H7X8"/>
<proteinExistence type="predicted"/>
<dbReference type="InterPro" id="IPR008271">
    <property type="entry name" value="Ser/Thr_kinase_AS"/>
</dbReference>
<feature type="domain" description="Protein kinase" evidence="2">
    <location>
        <begin position="59"/>
        <end position="417"/>
    </location>
</feature>
<dbReference type="RefSeq" id="XP_062654874.1">
    <property type="nucleotide sequence ID" value="XM_062800982.1"/>
</dbReference>
<keyword evidence="4" id="KW-1185">Reference proteome</keyword>
<reference evidence="3" key="2">
    <citation type="submission" date="2023-06" db="EMBL/GenBank/DDBJ databases">
        <authorList>
            <consortium name="Lawrence Berkeley National Laboratory"/>
            <person name="Haridas S."/>
            <person name="Hensen N."/>
            <person name="Bonometti L."/>
            <person name="Westerberg I."/>
            <person name="Brannstrom I.O."/>
            <person name="Guillou S."/>
            <person name="Cros-Aarteil S."/>
            <person name="Calhoun S."/>
            <person name="Kuo A."/>
            <person name="Mondo S."/>
            <person name="Pangilinan J."/>
            <person name="Riley R."/>
            <person name="Labutti K."/>
            <person name="Andreopoulos B."/>
            <person name="Lipzen A."/>
            <person name="Chen C."/>
            <person name="Yanf M."/>
            <person name="Daum C."/>
            <person name="Ng V."/>
            <person name="Clum A."/>
            <person name="Steindorff A."/>
            <person name="Ohm R."/>
            <person name="Martin F."/>
            <person name="Silar P."/>
            <person name="Natvig D."/>
            <person name="Lalanne C."/>
            <person name="Gautier V."/>
            <person name="Ament-Velasquez S.L."/>
            <person name="Kruys A."/>
            <person name="Hutchinson M.I."/>
            <person name="Powell A.J."/>
            <person name="Barry K."/>
            <person name="Miller A.N."/>
            <person name="Grigoriev I.V."/>
            <person name="Debuchy R."/>
            <person name="Gladieux P."/>
            <person name="Thoren M.H."/>
            <person name="Johannesson H."/>
        </authorList>
    </citation>
    <scope>NUCLEOTIDE SEQUENCE</scope>
    <source>
        <strain evidence="3">CBS 168.71</strain>
    </source>
</reference>
<accession>A0AAE0H7X8</accession>
<dbReference type="EMBL" id="JAUEPN010000010">
    <property type="protein sequence ID" value="KAK3291360.1"/>
    <property type="molecule type" value="Genomic_DNA"/>
</dbReference>
<dbReference type="Pfam" id="PF00069">
    <property type="entry name" value="Pkinase"/>
    <property type="match status" value="1"/>
</dbReference>
<dbReference type="InterPro" id="IPR011009">
    <property type="entry name" value="Kinase-like_dom_sf"/>
</dbReference>
<name>A0AAE0H7X8_9PEZI</name>
<evidence type="ECO:0000313" key="3">
    <source>
        <dbReference type="EMBL" id="KAK3291360.1"/>
    </source>
</evidence>
<dbReference type="PROSITE" id="PS50011">
    <property type="entry name" value="PROTEIN_KINASE_DOM"/>
    <property type="match status" value="1"/>
</dbReference>
<dbReference type="InterPro" id="IPR010730">
    <property type="entry name" value="HET"/>
</dbReference>
<dbReference type="GeneID" id="87837930"/>
<reference evidence="3" key="1">
    <citation type="journal article" date="2023" name="Mol. Phylogenet. Evol.">
        <title>Genome-scale phylogeny and comparative genomics of the fungal order Sordariales.</title>
        <authorList>
            <person name="Hensen N."/>
            <person name="Bonometti L."/>
            <person name="Westerberg I."/>
            <person name="Brannstrom I.O."/>
            <person name="Guillou S."/>
            <person name="Cros-Aarteil S."/>
            <person name="Calhoun S."/>
            <person name="Haridas S."/>
            <person name="Kuo A."/>
            <person name="Mondo S."/>
            <person name="Pangilinan J."/>
            <person name="Riley R."/>
            <person name="LaButti K."/>
            <person name="Andreopoulos B."/>
            <person name="Lipzen A."/>
            <person name="Chen C."/>
            <person name="Yan M."/>
            <person name="Daum C."/>
            <person name="Ng V."/>
            <person name="Clum A."/>
            <person name="Steindorff A."/>
            <person name="Ohm R.A."/>
            <person name="Martin F."/>
            <person name="Silar P."/>
            <person name="Natvig D.O."/>
            <person name="Lalanne C."/>
            <person name="Gautier V."/>
            <person name="Ament-Velasquez S.L."/>
            <person name="Kruys A."/>
            <person name="Hutchinson M.I."/>
            <person name="Powell A.J."/>
            <person name="Barry K."/>
            <person name="Miller A.N."/>
            <person name="Grigoriev I.V."/>
            <person name="Debuchy R."/>
            <person name="Gladieux P."/>
            <person name="Hiltunen Thoren M."/>
            <person name="Johannesson H."/>
        </authorList>
    </citation>
    <scope>NUCLEOTIDE SEQUENCE</scope>
    <source>
        <strain evidence="3">CBS 168.71</strain>
    </source>
</reference>
<sequence length="1115" mass="125799">MVEDARKAGLPLALELDDGRLFGVATSFSACQWLLVAQIFNTDTFTYSKLEQERRLPFLNWDPPVYLGTFSTVWERVLHKDHLILGQEQSNMKFDSEHPRLALKELKLATDEVKRVTGTNMSEAQILETMNRIGHQHLLQTIAHYERGGKDYFLFPWAERGSLREYWKTTAPTPTPEYVMWLVAQMAGLADAVSKLHDRGCRHGDLKPDNILCFGGQSDATEDTMVPPDRLVVGDLGLAKIHDFITAMRKNIATDTKAGTMMYSPPEYVQGGTAPWSRLFDIWSLGCIYFEFVVWLLRGQHGQQTLSRSVAPNDSERNTFYTLIGGDGTTERQIAVHGTVKQYIEELLNDPRCTESTGLRRVIRLIADEMIVMERTQESESSRIARPVTIRLQPATTIEPEEKKKVRATAHKVHKILTTILSDMKRGITDAIGNLEPSDDPHPPSNKLNLPSHEPDQLAPKPALGTPADHRARSYLNVPVCHRIPQPSRFNEAWEHSPDTEIAGKIFDYLQTTGTEGGAVIPAPYRRGVSPLCRRCAQLKLSAPSLSFADTLAGLAEKKGRCALCALLYSSCVRPHESLPRKARVQFSRAGSYLTARREREEPQLVASLYRTRFVHNAQDVQLGFPNLPAPGSRLHLELLSLWVEACDQNHSQTCSRSHSHTCSRKPPEFFPTRVIDVGKREGVVRLLYETTDIDPSSRYVALSHRWGPPPPPGPVESNDKPPMIRTTVAERPIPLTQLPRTFRDAVEVTRAIGAQYLWIDSLCIVQDDPHDWHNESQRMERVYASAYCTLAAIRASSPEDGFLAAAAAVAPSLPPGGVEDEIYVCEMVDDFDEHVSRSELQRRGWVLQERALSRRTIHFTDKQTYWECADVYHSEQAAFLGDSNFPKYADARSRGKRIKLIQGLYEQYSAMQLTYAKDRPAAIRGLEARLVQTIGGPGGHGVFRNHMHRYLLWKRRGENGLERITNFPPDEQVPSWSWMAYAGEIKYIDVPGYNVKWDETLSWPDSVSDPVPFRLEAPVRDISKLQAEDITLDDGTQMITQAPKCVVVGTIRVRADMWGGYEKYCYVLIVEPVPESDGGSESGKAWRRLGVGRLRLQNIVFEPKGQPLDWNWIV</sequence>
<evidence type="ECO:0000259" key="2">
    <source>
        <dbReference type="PROSITE" id="PS50011"/>
    </source>
</evidence>
<dbReference type="Pfam" id="PF06985">
    <property type="entry name" value="HET"/>
    <property type="match status" value="1"/>
</dbReference>
<dbReference type="CDD" id="cd00180">
    <property type="entry name" value="PKc"/>
    <property type="match status" value="1"/>
</dbReference>
<dbReference type="PANTHER" id="PTHR33112">
    <property type="entry name" value="DOMAIN PROTEIN, PUTATIVE-RELATED"/>
    <property type="match status" value="1"/>
</dbReference>
<organism evidence="3 4">
    <name type="scientific">Chaetomium fimeti</name>
    <dbReference type="NCBI Taxonomy" id="1854472"/>
    <lineage>
        <taxon>Eukaryota</taxon>
        <taxon>Fungi</taxon>
        <taxon>Dikarya</taxon>
        <taxon>Ascomycota</taxon>
        <taxon>Pezizomycotina</taxon>
        <taxon>Sordariomycetes</taxon>
        <taxon>Sordariomycetidae</taxon>
        <taxon>Sordariales</taxon>
        <taxon>Chaetomiaceae</taxon>
        <taxon>Chaetomium</taxon>
    </lineage>
</organism>
<dbReference type="PANTHER" id="PTHR33112:SF10">
    <property type="entry name" value="TOL"/>
    <property type="match status" value="1"/>
</dbReference>
<dbReference type="InterPro" id="IPR000719">
    <property type="entry name" value="Prot_kinase_dom"/>
</dbReference>
<dbReference type="SMART" id="SM00220">
    <property type="entry name" value="S_TKc"/>
    <property type="match status" value="1"/>
</dbReference>
<dbReference type="PROSITE" id="PS00108">
    <property type="entry name" value="PROTEIN_KINASE_ST"/>
    <property type="match status" value="1"/>
</dbReference>
<protein>
    <recommendedName>
        <fullName evidence="2">Protein kinase domain-containing protein</fullName>
    </recommendedName>
</protein>
<dbReference type="PROSITE" id="PS51257">
    <property type="entry name" value="PROKAR_LIPOPROTEIN"/>
    <property type="match status" value="1"/>
</dbReference>
<dbReference type="Proteomes" id="UP001278766">
    <property type="component" value="Unassembled WGS sequence"/>
</dbReference>
<evidence type="ECO:0000313" key="4">
    <source>
        <dbReference type="Proteomes" id="UP001278766"/>
    </source>
</evidence>
<dbReference type="SUPFAM" id="SSF56112">
    <property type="entry name" value="Protein kinase-like (PK-like)"/>
    <property type="match status" value="1"/>
</dbReference>